<evidence type="ECO:0000256" key="7">
    <source>
        <dbReference type="RuleBase" id="RU362132"/>
    </source>
</evidence>
<dbReference type="Pfam" id="PF00205">
    <property type="entry name" value="TPP_enzyme_M"/>
    <property type="match status" value="1"/>
</dbReference>
<dbReference type="PANTHER" id="PTHR43710">
    <property type="entry name" value="2-HYDROXYACYL-COA LYASE"/>
    <property type="match status" value="1"/>
</dbReference>
<evidence type="ECO:0000256" key="2">
    <source>
        <dbReference type="ARBA" id="ARBA00007812"/>
    </source>
</evidence>
<dbReference type="GO" id="GO:0030976">
    <property type="term" value="F:thiamine pyrophosphate binding"/>
    <property type="evidence" value="ECO:0007669"/>
    <property type="project" value="InterPro"/>
</dbReference>
<evidence type="ECO:0000256" key="4">
    <source>
        <dbReference type="ARBA" id="ARBA00022842"/>
    </source>
</evidence>
<feature type="domain" description="Thiamine pyrophosphate enzyme N-terminal TPP-binding" evidence="10">
    <location>
        <begin position="12"/>
        <end position="129"/>
    </location>
</feature>
<dbReference type="InterPro" id="IPR029061">
    <property type="entry name" value="THDP-binding"/>
</dbReference>
<dbReference type="EMBL" id="CP098251">
    <property type="protein sequence ID" value="WAV91721.1"/>
    <property type="molecule type" value="Genomic_DNA"/>
</dbReference>
<dbReference type="InterPro" id="IPR012001">
    <property type="entry name" value="Thiamin_PyroP_enz_TPP-bd_dom"/>
</dbReference>
<dbReference type="RefSeq" id="WP_269283989.1">
    <property type="nucleotide sequence ID" value="NZ_CP098251.1"/>
</dbReference>
<protein>
    <submittedName>
        <fullName evidence="11">Oxalyl-CoA decarboxylase</fullName>
        <ecNumber evidence="11">4.1.1.8</ecNumber>
    </submittedName>
</protein>
<evidence type="ECO:0000256" key="5">
    <source>
        <dbReference type="ARBA" id="ARBA00023052"/>
    </source>
</evidence>
<dbReference type="NCBIfam" id="TIGR03254">
    <property type="entry name" value="oxalate_oxc"/>
    <property type="match status" value="1"/>
</dbReference>
<comment type="cofactor">
    <cofactor evidence="1">
        <name>thiamine diphosphate</name>
        <dbReference type="ChEBI" id="CHEBI:58937"/>
    </cofactor>
</comment>
<dbReference type="Gene3D" id="3.40.50.970">
    <property type="match status" value="2"/>
</dbReference>
<keyword evidence="5 7" id="KW-0786">Thiamine pyrophosphate</keyword>
<dbReference type="CDD" id="cd02004">
    <property type="entry name" value="TPP_BZL_OCoD_HPCL"/>
    <property type="match status" value="1"/>
</dbReference>
<evidence type="ECO:0000256" key="6">
    <source>
        <dbReference type="ARBA" id="ARBA00023239"/>
    </source>
</evidence>
<dbReference type="Proteomes" id="UP001164819">
    <property type="component" value="Chromosome"/>
</dbReference>
<evidence type="ECO:0000256" key="3">
    <source>
        <dbReference type="ARBA" id="ARBA00022723"/>
    </source>
</evidence>
<evidence type="ECO:0000313" key="11">
    <source>
        <dbReference type="EMBL" id="WAV91721.1"/>
    </source>
</evidence>
<dbReference type="InterPro" id="IPR011766">
    <property type="entry name" value="TPP_enzyme_TPP-bd"/>
</dbReference>
<dbReference type="FunFam" id="3.40.50.970:FF:000042">
    <property type="entry name" value="Oxalyl-CoA decarboxylase"/>
    <property type="match status" value="1"/>
</dbReference>
<dbReference type="SUPFAM" id="SSF52467">
    <property type="entry name" value="DHS-like NAD/FAD-binding domain"/>
    <property type="match status" value="1"/>
</dbReference>
<dbReference type="GO" id="GO:0008949">
    <property type="term" value="F:oxalyl-CoA decarboxylase activity"/>
    <property type="evidence" value="ECO:0007669"/>
    <property type="project" value="UniProtKB-EC"/>
</dbReference>
<dbReference type="EC" id="4.1.1.8" evidence="11"/>
<comment type="similarity">
    <text evidence="2 7">Belongs to the TPP enzyme family.</text>
</comment>
<keyword evidence="4" id="KW-0460">Magnesium</keyword>
<dbReference type="SUPFAM" id="SSF52518">
    <property type="entry name" value="Thiamin diphosphate-binding fold (THDP-binding)"/>
    <property type="match status" value="2"/>
</dbReference>
<dbReference type="Pfam" id="PF02775">
    <property type="entry name" value="TPP_enzyme_C"/>
    <property type="match status" value="1"/>
</dbReference>
<evidence type="ECO:0000259" key="10">
    <source>
        <dbReference type="Pfam" id="PF02776"/>
    </source>
</evidence>
<evidence type="ECO:0000259" key="9">
    <source>
        <dbReference type="Pfam" id="PF02775"/>
    </source>
</evidence>
<dbReference type="GO" id="GO:0000287">
    <property type="term" value="F:magnesium ion binding"/>
    <property type="evidence" value="ECO:0007669"/>
    <property type="project" value="InterPro"/>
</dbReference>
<dbReference type="InterPro" id="IPR045025">
    <property type="entry name" value="HACL1-like"/>
</dbReference>
<accession>A0A9E9LEJ1</accession>
<dbReference type="Pfam" id="PF02776">
    <property type="entry name" value="TPP_enzyme_N"/>
    <property type="match status" value="1"/>
</dbReference>
<dbReference type="InterPro" id="IPR029035">
    <property type="entry name" value="DHS-like_NAD/FAD-binding_dom"/>
</dbReference>
<keyword evidence="6 11" id="KW-0456">Lyase</keyword>
<dbReference type="InterPro" id="IPR012000">
    <property type="entry name" value="Thiamin_PyroP_enz_cen_dom"/>
</dbReference>
<feature type="domain" description="Thiamine pyrophosphate enzyme TPP-binding" evidence="9">
    <location>
        <begin position="412"/>
        <end position="543"/>
    </location>
</feature>
<evidence type="ECO:0000256" key="1">
    <source>
        <dbReference type="ARBA" id="ARBA00001964"/>
    </source>
</evidence>
<gene>
    <name evidence="11" type="primary">oxc</name>
    <name evidence="11" type="ORF">NB646_02915</name>
</gene>
<dbReference type="InterPro" id="IPR017660">
    <property type="entry name" value="Oxalyl-CoA_decarboxylase"/>
</dbReference>
<proteinExistence type="inferred from homology"/>
<dbReference type="GO" id="GO:0033611">
    <property type="term" value="P:oxalate catabolic process"/>
    <property type="evidence" value="ECO:0007669"/>
    <property type="project" value="InterPro"/>
</dbReference>
<feature type="domain" description="Thiamine pyrophosphate enzyme central" evidence="8">
    <location>
        <begin position="204"/>
        <end position="332"/>
    </location>
</feature>
<dbReference type="NCBIfam" id="NF006721">
    <property type="entry name" value="PRK09259.1"/>
    <property type="match status" value="1"/>
</dbReference>
<name>A0A9E9LEJ1_9BURK</name>
<dbReference type="FunFam" id="3.40.50.970:FF:000040">
    <property type="entry name" value="Oxalyl-CoA decarboxylase"/>
    <property type="match status" value="1"/>
</dbReference>
<organism evidence="11">
    <name type="scientific">Oxalobacter aliiformigenes</name>
    <dbReference type="NCBI Taxonomy" id="2946593"/>
    <lineage>
        <taxon>Bacteria</taxon>
        <taxon>Pseudomonadati</taxon>
        <taxon>Pseudomonadota</taxon>
        <taxon>Betaproteobacteria</taxon>
        <taxon>Burkholderiales</taxon>
        <taxon>Oxalobacteraceae</taxon>
        <taxon>Oxalobacter</taxon>
    </lineage>
</organism>
<dbReference type="GO" id="GO:0001561">
    <property type="term" value="P:fatty acid alpha-oxidation"/>
    <property type="evidence" value="ECO:0007669"/>
    <property type="project" value="TreeGrafter"/>
</dbReference>
<sequence length="569" mass="60985">MSNEDNVELTDGFHVLMDTLKMNDIDTMYGVVGIPITNLARLWEQDGQKFYSFRHEQHAGYAASIAGYIQGDKPGVCLTVSAPGFLNGLTALAHATTNCFPMILMSGSSEREIVDLMQGDYEEMDQMNIARPHCKASFRINSIKDIPIGIARAIRTAVSGRPGGVYVDLPAKLFGQTLSVEEAKQLIFKPVDVTPAQIPAADAIARAAEVIKNAKRPVVMLGKGAAMAKADAEVKAFIEQTGIPFLPMGMAKGLMPDTHPQSAAATRAFALAQCDVCILVGARLNWLMQHGKGKTWGNELKKFVQIDIQANEIDSNQPIAAPVVGDVKSCLSLLTEALKGAPKAPAEWTGALKEKVDTNKGKLATKMAAPVAPTGMNYSNSLGVLKEFMLKNPSINLVNEGANALDNTRMIVDMLEPRRRLDSGTWGVMGIGMGYCVAAATVTGDPVIAVEGDSAFGFSGMELETICRYNLPVTVIIMNNGGIYKGNEEDPGNGLVSCTRLIRGRYDQMMEAFGGKGYLVNTPEELKAALEEAVASKKPCLINAMIDPDAGVESGRIKSLNIVSKVGKK</sequence>
<evidence type="ECO:0000259" key="8">
    <source>
        <dbReference type="Pfam" id="PF00205"/>
    </source>
</evidence>
<dbReference type="CDD" id="cd07035">
    <property type="entry name" value="TPP_PYR_POX_like"/>
    <property type="match status" value="1"/>
</dbReference>
<dbReference type="PANTHER" id="PTHR43710:SF2">
    <property type="entry name" value="2-HYDROXYACYL-COA LYASE 1"/>
    <property type="match status" value="1"/>
</dbReference>
<dbReference type="AlphaFoldDB" id="A0A9E9LEJ1"/>
<reference evidence="11" key="1">
    <citation type="journal article" date="2022" name="Front. Microbiol.">
        <title>New perspectives on an old grouping: The genomic and phenotypic variability of Oxalobacter formigenes and the implications for calcium oxalate stone prevention.</title>
        <authorList>
            <person name="Chmiel J.A."/>
            <person name="Carr C."/>
            <person name="Stuivenberg G.A."/>
            <person name="Venema R."/>
            <person name="Chanyi R.M."/>
            <person name="Al K.F."/>
            <person name="Giguere D."/>
            <person name="Say H."/>
            <person name="Akouris P.P."/>
            <person name="Dominguez Romero S.A."/>
            <person name="Kwong A."/>
            <person name="Tai V."/>
            <person name="Koval S.F."/>
            <person name="Razvi H."/>
            <person name="Bjazevic J."/>
            <person name="Burton J.P."/>
        </authorList>
    </citation>
    <scope>NUCLEOTIDE SEQUENCE</scope>
    <source>
        <strain evidence="11">OxK</strain>
    </source>
</reference>
<dbReference type="Gene3D" id="3.40.50.1220">
    <property type="entry name" value="TPP-binding domain"/>
    <property type="match status" value="1"/>
</dbReference>
<keyword evidence="3" id="KW-0479">Metal-binding</keyword>